<dbReference type="EMBL" id="LVJN01000020">
    <property type="protein sequence ID" value="OSM02570.1"/>
    <property type="molecule type" value="Genomic_DNA"/>
</dbReference>
<organism evidence="9 10">
    <name type="scientific">Magnetofaba australis IT-1</name>
    <dbReference type="NCBI Taxonomy" id="1434232"/>
    <lineage>
        <taxon>Bacteria</taxon>
        <taxon>Pseudomonadati</taxon>
        <taxon>Pseudomonadota</taxon>
        <taxon>Magnetococcia</taxon>
        <taxon>Magnetococcales</taxon>
        <taxon>Magnetococcaceae</taxon>
        <taxon>Magnetofaba</taxon>
    </lineage>
</organism>
<feature type="active site" evidence="5">
    <location>
        <position position="92"/>
    </location>
</feature>
<name>A0A1Y2K3D7_9PROT</name>
<keyword evidence="2 6" id="KW-0479">Metal-binding</keyword>
<feature type="binding site" evidence="6">
    <location>
        <position position="234"/>
    </location>
    <ligand>
        <name>Mg(2+)</name>
        <dbReference type="ChEBI" id="CHEBI:18420"/>
        <label>1</label>
    </ligand>
</feature>
<evidence type="ECO:0000256" key="3">
    <source>
        <dbReference type="ARBA" id="ARBA00022801"/>
    </source>
</evidence>
<dbReference type="PROSITE" id="PS51435">
    <property type="entry name" value="AP_NUCLEASE_F1_4"/>
    <property type="match status" value="1"/>
</dbReference>
<feature type="site" description="Interaction with DNA substrate" evidence="7">
    <location>
        <position position="234"/>
    </location>
</feature>
<reference evidence="9 10" key="1">
    <citation type="journal article" date="2016" name="BMC Genomics">
        <title>Combined genomic and structural analyses of a cultured magnetotactic bacterium reveals its niche adaptation to a dynamic environment.</title>
        <authorList>
            <person name="Araujo A.C."/>
            <person name="Morillo V."/>
            <person name="Cypriano J."/>
            <person name="Teixeira L.C."/>
            <person name="Leao P."/>
            <person name="Lyra S."/>
            <person name="Almeida L.G."/>
            <person name="Bazylinski D.A."/>
            <person name="Vasconcellos A.T."/>
            <person name="Abreu F."/>
            <person name="Lins U."/>
        </authorList>
    </citation>
    <scope>NUCLEOTIDE SEQUENCE [LARGE SCALE GENOMIC DNA]</scope>
    <source>
        <strain evidence="9 10">IT-1</strain>
    </source>
</reference>
<dbReference type="Pfam" id="PF03372">
    <property type="entry name" value="Exo_endo_phos"/>
    <property type="match status" value="1"/>
</dbReference>
<evidence type="ECO:0000256" key="7">
    <source>
        <dbReference type="PIRSR" id="PIRSR604808-3"/>
    </source>
</evidence>
<proteinExistence type="inferred from homology"/>
<dbReference type="InterPro" id="IPR005135">
    <property type="entry name" value="Endo/exonuclease/phosphatase"/>
</dbReference>
<feature type="domain" description="Endonuclease/exonuclease/phosphatase" evidence="8">
    <location>
        <begin position="6"/>
        <end position="234"/>
    </location>
</feature>
<protein>
    <submittedName>
        <fullName evidence="9">Putative exodeoxyribonuclease III</fullName>
    </submittedName>
</protein>
<dbReference type="AlphaFoldDB" id="A0A1Y2K3D7"/>
<keyword evidence="3" id="KW-0378">Hydrolase</keyword>
<dbReference type="CDD" id="cd09086">
    <property type="entry name" value="ExoIII-like_AP-endo"/>
    <property type="match status" value="1"/>
</dbReference>
<dbReference type="GO" id="GO:0006281">
    <property type="term" value="P:DNA repair"/>
    <property type="evidence" value="ECO:0007669"/>
    <property type="project" value="InterPro"/>
</dbReference>
<feature type="site" description="Transition state stabilizer" evidence="7">
    <location>
        <position position="135"/>
    </location>
</feature>
<feature type="site" description="Important for catalytic activity" evidence="7">
    <location>
        <position position="204"/>
    </location>
</feature>
<comment type="similarity">
    <text evidence="1">Belongs to the DNA repair enzymes AP/ExoA family.</text>
</comment>
<dbReference type="Proteomes" id="UP000194003">
    <property type="component" value="Unassembled WGS sequence"/>
</dbReference>
<gene>
    <name evidence="9" type="ORF">MAIT1_02740</name>
</gene>
<evidence type="ECO:0000256" key="6">
    <source>
        <dbReference type="PIRSR" id="PIRSR604808-2"/>
    </source>
</evidence>
<comment type="caution">
    <text evidence="9">The sequence shown here is derived from an EMBL/GenBank/DDBJ whole genome shotgun (WGS) entry which is preliminary data.</text>
</comment>
<feature type="active site" description="Proton donor/acceptor" evidence="5">
    <location>
        <position position="133"/>
    </location>
</feature>
<evidence type="ECO:0000313" key="9">
    <source>
        <dbReference type="EMBL" id="OSM02570.1"/>
    </source>
</evidence>
<dbReference type="STRING" id="1434232.MAIT1_02740"/>
<feature type="binding site" evidence="6">
    <location>
        <position position="233"/>
    </location>
    <ligand>
        <name>Mg(2+)</name>
        <dbReference type="ChEBI" id="CHEBI:18420"/>
        <label>1</label>
    </ligand>
</feature>
<feature type="binding site" evidence="6">
    <location>
        <position position="133"/>
    </location>
    <ligand>
        <name>Mg(2+)</name>
        <dbReference type="ChEBI" id="CHEBI:18420"/>
        <label>1</label>
    </ligand>
</feature>
<dbReference type="PANTHER" id="PTHR43250">
    <property type="entry name" value="EXODEOXYRIBONUCLEASE III"/>
    <property type="match status" value="1"/>
</dbReference>
<evidence type="ECO:0000313" key="10">
    <source>
        <dbReference type="Proteomes" id="UP000194003"/>
    </source>
</evidence>
<dbReference type="NCBIfam" id="TIGR00633">
    <property type="entry name" value="xth"/>
    <property type="match status" value="1"/>
</dbReference>
<dbReference type="GO" id="GO:0046872">
    <property type="term" value="F:metal ion binding"/>
    <property type="evidence" value="ECO:0007669"/>
    <property type="project" value="UniProtKB-KW"/>
</dbReference>
<dbReference type="NCBIfam" id="TIGR00195">
    <property type="entry name" value="exoDNase_III"/>
    <property type="match status" value="1"/>
</dbReference>
<evidence type="ECO:0000259" key="8">
    <source>
        <dbReference type="Pfam" id="PF03372"/>
    </source>
</evidence>
<accession>A0A1Y2K3D7</accession>
<dbReference type="InterPro" id="IPR004808">
    <property type="entry name" value="AP_endonuc_1"/>
</dbReference>
<keyword evidence="10" id="KW-1185">Reference proteome</keyword>
<sequence>MRLPHVQEWLAENPVDVLCLQETKLVDEKFPALALQELGYHVWYTGQKTYNGVALLSRLEGVDPVYDLPGVDAAQKRFLAVTINGVRVVNVYIPNGSSVGSDKYDYKLQWLEALQEFLADELTRHDKLALLGDYNIAPDDRDVHDPAAWADGVLVSEPERAAFGKLQQLGLSDAFRVGNDEAGWFSWWDYRQGAFRRNMGLRIDHILVTDALRGALQNCHIDKTPRAWERPSDHAPVIAEFSL</sequence>
<dbReference type="Gene3D" id="3.60.10.10">
    <property type="entry name" value="Endonuclease/exonuclease/phosphatase"/>
    <property type="match status" value="1"/>
</dbReference>
<dbReference type="PANTHER" id="PTHR43250:SF2">
    <property type="entry name" value="EXODEOXYRIBONUCLEASE III"/>
    <property type="match status" value="1"/>
</dbReference>
<feature type="active site" description="Proton acceptor" evidence="5">
    <location>
        <position position="234"/>
    </location>
</feature>
<dbReference type="GO" id="GO:0008311">
    <property type="term" value="F:double-stranded DNA 3'-5' DNA exonuclease activity"/>
    <property type="evidence" value="ECO:0007669"/>
    <property type="project" value="InterPro"/>
</dbReference>
<feature type="binding site" evidence="6">
    <location>
        <position position="135"/>
    </location>
    <ligand>
        <name>Mg(2+)</name>
        <dbReference type="ChEBI" id="CHEBI:18420"/>
        <label>1</label>
    </ligand>
</feature>
<evidence type="ECO:0000256" key="5">
    <source>
        <dbReference type="PIRSR" id="PIRSR604808-1"/>
    </source>
</evidence>
<evidence type="ECO:0000256" key="1">
    <source>
        <dbReference type="ARBA" id="ARBA00007092"/>
    </source>
</evidence>
<dbReference type="InterPro" id="IPR037493">
    <property type="entry name" value="ExoIII-like"/>
</dbReference>
<dbReference type="SUPFAM" id="SSF56219">
    <property type="entry name" value="DNase I-like"/>
    <property type="match status" value="1"/>
</dbReference>
<evidence type="ECO:0000256" key="2">
    <source>
        <dbReference type="ARBA" id="ARBA00022723"/>
    </source>
</evidence>
<comment type="cofactor">
    <cofactor evidence="6">
        <name>Mg(2+)</name>
        <dbReference type="ChEBI" id="CHEBI:18420"/>
    </cofactor>
    <cofactor evidence="6">
        <name>Mn(2+)</name>
        <dbReference type="ChEBI" id="CHEBI:29035"/>
    </cofactor>
    <text evidence="6">Probably binds two magnesium or manganese ions per subunit.</text>
</comment>
<keyword evidence="4 6" id="KW-0460">Magnesium</keyword>
<keyword evidence="6" id="KW-0464">Manganese</keyword>
<dbReference type="InterPro" id="IPR036691">
    <property type="entry name" value="Endo/exonu/phosph_ase_sf"/>
</dbReference>
<feature type="binding site" evidence="6">
    <location>
        <position position="22"/>
    </location>
    <ligand>
        <name>Mg(2+)</name>
        <dbReference type="ChEBI" id="CHEBI:18420"/>
        <label>1</label>
    </ligand>
</feature>
<evidence type="ECO:0000256" key="4">
    <source>
        <dbReference type="ARBA" id="ARBA00022842"/>
    </source>
</evidence>